<gene>
    <name evidence="2" type="ORF">BCR36DRAFT_588546</name>
</gene>
<feature type="transmembrane region" description="Helical" evidence="1">
    <location>
        <begin position="510"/>
        <end position="527"/>
    </location>
</feature>
<dbReference type="PANTHER" id="PTHR43649">
    <property type="entry name" value="ARABINOSE-BINDING PROTEIN-RELATED"/>
    <property type="match status" value="1"/>
</dbReference>
<dbReference type="OrthoDB" id="543112at2759"/>
<reference evidence="2 3" key="1">
    <citation type="submission" date="2016-08" db="EMBL/GenBank/DDBJ databases">
        <title>Genomes of anaerobic fungi encode conserved fungal cellulosomes for biomass hydrolysis.</title>
        <authorList>
            <consortium name="DOE Joint Genome Institute"/>
            <person name="Haitjema C.H."/>
            <person name="Gilmore S.P."/>
            <person name="Henske J.K."/>
            <person name="Solomon K.V."/>
            <person name="De Groot R."/>
            <person name="Kuo A."/>
            <person name="Mondo S.J."/>
            <person name="Salamov A.A."/>
            <person name="Labutti K."/>
            <person name="Zhao Z."/>
            <person name="Chiniquy J."/>
            <person name="Barry K."/>
            <person name="Brewer H.M."/>
            <person name="Purvine S.O."/>
            <person name="Wright A.T."/>
            <person name="Boxma B."/>
            <person name="Van Alen T."/>
            <person name="Hackstein J.H."/>
            <person name="Baker S.E."/>
            <person name="Grigoriev I.V."/>
            <person name="O'Malley M.A."/>
        </authorList>
    </citation>
    <scope>NUCLEOTIDE SEQUENCE [LARGE SCALE GENOMIC DNA]</scope>
    <source>
        <strain evidence="3">finn</strain>
    </source>
</reference>
<keyword evidence="1" id="KW-0812">Transmembrane</keyword>
<comment type="caution">
    <text evidence="2">The sequence shown here is derived from an EMBL/GenBank/DDBJ whole genome shotgun (WGS) entry which is preliminary data.</text>
</comment>
<keyword evidence="1" id="KW-1133">Transmembrane helix</keyword>
<organism evidence="2 3">
    <name type="scientific">Piromyces finnis</name>
    <dbReference type="NCBI Taxonomy" id="1754191"/>
    <lineage>
        <taxon>Eukaryota</taxon>
        <taxon>Fungi</taxon>
        <taxon>Fungi incertae sedis</taxon>
        <taxon>Chytridiomycota</taxon>
        <taxon>Chytridiomycota incertae sedis</taxon>
        <taxon>Neocallimastigomycetes</taxon>
        <taxon>Neocallimastigales</taxon>
        <taxon>Neocallimastigaceae</taxon>
        <taxon>Piromyces</taxon>
    </lineage>
</organism>
<proteinExistence type="predicted"/>
<feature type="transmembrane region" description="Helical" evidence="1">
    <location>
        <begin position="451"/>
        <end position="475"/>
    </location>
</feature>
<evidence type="ECO:0000313" key="3">
    <source>
        <dbReference type="Proteomes" id="UP000193719"/>
    </source>
</evidence>
<feature type="transmembrane region" description="Helical" evidence="1">
    <location>
        <begin position="5"/>
        <end position="26"/>
    </location>
</feature>
<dbReference type="SUPFAM" id="SSF53850">
    <property type="entry name" value="Periplasmic binding protein-like II"/>
    <property type="match status" value="1"/>
</dbReference>
<dbReference type="InterPro" id="IPR050490">
    <property type="entry name" value="Bact_solute-bd_prot1"/>
</dbReference>
<dbReference type="STRING" id="1754191.A0A1Y1U9B1"/>
<protein>
    <submittedName>
        <fullName evidence="2">Periplasmic binding protein-like II</fullName>
    </submittedName>
</protein>
<dbReference type="Proteomes" id="UP000193719">
    <property type="component" value="Unassembled WGS sequence"/>
</dbReference>
<accession>A0A1Y1U9B1</accession>
<feature type="transmembrane region" description="Helical" evidence="1">
    <location>
        <begin position="374"/>
        <end position="396"/>
    </location>
</feature>
<feature type="transmembrane region" description="Helical" evidence="1">
    <location>
        <begin position="487"/>
        <end position="504"/>
    </location>
</feature>
<dbReference type="AlphaFoldDB" id="A0A1Y1U9B1"/>
<reference evidence="2 3" key="2">
    <citation type="submission" date="2016-08" db="EMBL/GenBank/DDBJ databases">
        <title>Pervasive Adenine N6-methylation of Active Genes in Fungi.</title>
        <authorList>
            <consortium name="DOE Joint Genome Institute"/>
            <person name="Mondo S.J."/>
            <person name="Dannebaum R.O."/>
            <person name="Kuo R.C."/>
            <person name="Labutti K."/>
            <person name="Haridas S."/>
            <person name="Kuo A."/>
            <person name="Salamov A."/>
            <person name="Ahrendt S.R."/>
            <person name="Lipzen A."/>
            <person name="Sullivan W."/>
            <person name="Andreopoulos W.B."/>
            <person name="Clum A."/>
            <person name="Lindquist E."/>
            <person name="Daum C."/>
            <person name="Ramamoorthy G.K."/>
            <person name="Gryganskyi A."/>
            <person name="Culley D."/>
            <person name="Magnuson J.K."/>
            <person name="James T.Y."/>
            <person name="O'Malley M.A."/>
            <person name="Stajich J.E."/>
            <person name="Spatafora J.W."/>
            <person name="Visel A."/>
            <person name="Grigoriev I.V."/>
        </authorList>
    </citation>
    <scope>NUCLEOTIDE SEQUENCE [LARGE SCALE GENOMIC DNA]</scope>
    <source>
        <strain evidence="3">finn</strain>
    </source>
</reference>
<evidence type="ECO:0000256" key="1">
    <source>
        <dbReference type="SAM" id="Phobius"/>
    </source>
</evidence>
<name>A0A1Y1U9B1_9FUNG</name>
<feature type="transmembrane region" description="Helical" evidence="1">
    <location>
        <begin position="408"/>
        <end position="431"/>
    </location>
</feature>
<evidence type="ECO:0000313" key="2">
    <source>
        <dbReference type="EMBL" id="ORX34621.1"/>
    </source>
</evidence>
<dbReference type="EMBL" id="MCFH01000185">
    <property type="protein sequence ID" value="ORX34621.1"/>
    <property type="molecule type" value="Genomic_DNA"/>
</dbReference>
<dbReference type="Pfam" id="PF01547">
    <property type="entry name" value="SBP_bac_1"/>
    <property type="match status" value="1"/>
</dbReference>
<dbReference type="InterPro" id="IPR006059">
    <property type="entry name" value="SBP"/>
</dbReference>
<keyword evidence="3" id="KW-1185">Reference proteome</keyword>
<dbReference type="Gene3D" id="3.40.190.10">
    <property type="entry name" value="Periplasmic binding protein-like II"/>
    <property type="match status" value="1"/>
</dbReference>
<keyword evidence="1" id="KW-0472">Membrane</keyword>
<sequence>MNLYFIYIFIFIIFNCIFFFTLQVGINSVKIKAISYAYSERLNLLTPIVDEFNKYSKKQNLDIQIELTILAPENSTSSIDDYASIVGTLLARQSTKYDLIFYYASFSEVYGEHFVPLNGLISEEHINMFDKNIISKTCTWNKKVIGLPFTIELSVLYSNKKLLDKYGEKVPKTWDELIKTSKYIMEEEKKLNNTDIISYNGLKSNADLYPGIESDSAQNAIKMIKILKNEIGSDSQFLMEDDDTRERIISGKALFLKFWYYEHNPDYTTSNIPGEKAGYSKKFVISKNIYSAINSLYDDEEACSLINCNIYKNAQPLPVLDFELKIDNIPLYIINFKKYIYEYVYNDADLSDVIKKIEDLTKYYHFSVIGGDSILGPIFFVIISIIVVIMSVSHKIKYQIGLKNNKYIFTGIVVFIEFSLNFTLLFSPYHIEIFTYNGENFQKCVNYESFGAIFNFLSIFCIMGSIITISILLFVDWNVETLRNERRFITALIAVDIISIISYLLYNIIFTINVILFSVTNYLLIYIKRVIIVLCKNKDEDFNEIEYIKKNRIFNNFDSSSLSKEVKEVEKREVVFNLKVKRIEEHLIYLMH</sequence>